<proteinExistence type="predicted"/>
<evidence type="ECO:0000313" key="1">
    <source>
        <dbReference type="EnsemblFungi" id="FOXG_00744P0"/>
    </source>
</evidence>
<dbReference type="AlphaFoldDB" id="A0A0D2XA29"/>
<protein>
    <submittedName>
        <fullName evidence="1">Uncharacterized protein</fullName>
    </submittedName>
</protein>
<evidence type="ECO:0000313" key="2">
    <source>
        <dbReference type="Proteomes" id="UP000002489"/>
    </source>
</evidence>
<sequence>MQKPRQEAVIPLCWKVPSRVRHWHEPLICFGTVHGRGGRDRLECLVGYLGQHSDPSGPSGPCHHGLFPSDLPETDCAGSDHLYHPYKALCRDLAPKTSHPSHDLVLGGNPHREGRVPCQTGDRKKMILPREVLHLLNRVEIYLHLLPKDHRGLGNLLLVTLHGQ</sequence>
<name>A0A0D2XA29_FUSOF</name>
<dbReference type="Proteomes" id="UP000002489">
    <property type="component" value="Unassembled WGS sequence"/>
</dbReference>
<organism evidence="1 2">
    <name type="scientific">Fusarium oxysporum (strain Fo5176)</name>
    <name type="common">Fusarium vascular wilt</name>
    <dbReference type="NCBI Taxonomy" id="660025"/>
    <lineage>
        <taxon>Eukaryota</taxon>
        <taxon>Fungi</taxon>
        <taxon>Dikarya</taxon>
        <taxon>Ascomycota</taxon>
        <taxon>Pezizomycotina</taxon>
        <taxon>Sordariomycetes</taxon>
        <taxon>Hypocreomycetidae</taxon>
        <taxon>Hypocreales</taxon>
        <taxon>Nectriaceae</taxon>
        <taxon>Fusarium</taxon>
        <taxon>Fusarium oxysporum species complex</taxon>
    </lineage>
</organism>
<accession>A0A0D2XA29</accession>
<reference evidence="2" key="1">
    <citation type="journal article" date="2012" name="Mol. Plant Microbe Interact.">
        <title>A highly conserved effector in Fusarium oxysporum is required for full virulence on Arabidopsis.</title>
        <authorList>
            <person name="Thatcher L.F."/>
            <person name="Gardiner D.M."/>
            <person name="Kazan K."/>
            <person name="Manners J."/>
        </authorList>
    </citation>
    <scope>NUCLEOTIDE SEQUENCE [LARGE SCALE GENOMIC DNA]</scope>
    <source>
        <strain evidence="2">Fo5176</strain>
    </source>
</reference>
<dbReference type="EnsemblFungi" id="FOXG_00744T0">
    <property type="protein sequence ID" value="FOXG_00744P0"/>
    <property type="gene ID" value="FOXG_00744"/>
</dbReference>
<reference evidence="1" key="2">
    <citation type="submission" date="2025-08" db="UniProtKB">
        <authorList>
            <consortium name="EnsemblFungi"/>
        </authorList>
    </citation>
    <scope>IDENTIFICATION</scope>
    <source>
        <strain evidence="1">4287 / CBS 123668 / FGSC 9935 / NRRL 34936</strain>
    </source>
</reference>